<evidence type="ECO:0000313" key="1">
    <source>
        <dbReference type="EMBL" id="CAD8859539.1"/>
    </source>
</evidence>
<accession>A0A7S1ANK6</accession>
<proteinExistence type="predicted"/>
<dbReference type="AlphaFoldDB" id="A0A7S1ANK6"/>
<protein>
    <submittedName>
        <fullName evidence="1">Uncharacterized protein</fullName>
    </submittedName>
</protein>
<reference evidence="1" key="1">
    <citation type="submission" date="2021-01" db="EMBL/GenBank/DDBJ databases">
        <authorList>
            <person name="Corre E."/>
            <person name="Pelletier E."/>
            <person name="Niang G."/>
            <person name="Scheremetjew M."/>
            <person name="Finn R."/>
            <person name="Kale V."/>
            <person name="Holt S."/>
            <person name="Cochrane G."/>
            <person name="Meng A."/>
            <person name="Brown T."/>
            <person name="Cohen L."/>
        </authorList>
    </citation>
    <scope>NUCLEOTIDE SEQUENCE</scope>
</reference>
<name>A0A7S1ANK6_NOCSC</name>
<organism evidence="1">
    <name type="scientific">Noctiluca scintillans</name>
    <name type="common">Sea sparkle</name>
    <name type="synonym">Red tide dinoflagellate</name>
    <dbReference type="NCBI Taxonomy" id="2966"/>
    <lineage>
        <taxon>Eukaryota</taxon>
        <taxon>Sar</taxon>
        <taxon>Alveolata</taxon>
        <taxon>Dinophyceae</taxon>
        <taxon>Noctilucales</taxon>
        <taxon>Noctilucaceae</taxon>
        <taxon>Noctiluca</taxon>
    </lineage>
</organism>
<sequence>MTASNHRKLVVVADPIMTPFFRGCCRGFGGSSEVTTIDAAQLQVSQPAEAEVLVGPVQQVTAAPGKTTISVRNSLAGLDVESHRSETLESSMGTECTELEFIEGPDGTVRVRGPYDPEIDTAFVKAIVADFETSNSKDNGPRWVGGLAAARWICSVCHIECREQLCPQCGEELRSEGSGVGIVVCSDDLKGIGKLKDHVGVHHEGFLDAALEASGAVNESHAGDGNYIVGITRSASDVVPGEVEDAPQGSMELASTPSDLDVASVQAHHKRCCFKVRVAWASAWKRSSMWNHCQSVVLR</sequence>
<dbReference type="EMBL" id="HBFQ01047562">
    <property type="protein sequence ID" value="CAD8859539.1"/>
    <property type="molecule type" value="Transcribed_RNA"/>
</dbReference>
<gene>
    <name evidence="1" type="ORF">NSCI0253_LOCUS33893</name>
</gene>